<name>A0ABY1NRM6_9HYPH</name>
<evidence type="ECO:0000313" key="2">
    <source>
        <dbReference type="Proteomes" id="UP001157914"/>
    </source>
</evidence>
<dbReference type="InterPro" id="IPR036648">
    <property type="entry name" value="CN_Hdrase_a/SCN_Hdrase_g_sf"/>
</dbReference>
<keyword evidence="2" id="KW-1185">Reference proteome</keyword>
<dbReference type="SUPFAM" id="SSF56209">
    <property type="entry name" value="Nitrile hydratase alpha chain"/>
    <property type="match status" value="1"/>
</dbReference>
<protein>
    <submittedName>
        <fullName evidence="1">Uncharacterized protein</fullName>
    </submittedName>
</protein>
<sequence length="95" mass="10827">MARFPFYRQNIQALGRLIAEARLDENKRKALIDNPKKYLAEIGLPEKTTELMSFAVIDDPDRKSVALPYKLDTELVRSDDSSYLGSLGAQFQRAH</sequence>
<dbReference type="Proteomes" id="UP001157914">
    <property type="component" value="Unassembled WGS sequence"/>
</dbReference>
<dbReference type="EMBL" id="FXTT01000002">
    <property type="protein sequence ID" value="SMP15577.1"/>
    <property type="molecule type" value="Genomic_DNA"/>
</dbReference>
<reference evidence="1 2" key="1">
    <citation type="submission" date="2017-05" db="EMBL/GenBank/DDBJ databases">
        <authorList>
            <person name="Varghese N."/>
            <person name="Submissions S."/>
        </authorList>
    </citation>
    <scope>NUCLEOTIDE SEQUENCE [LARGE SCALE GENOMIC DNA]</scope>
    <source>
        <strain evidence="1 2">DSM 15949</strain>
    </source>
</reference>
<comment type="caution">
    <text evidence="1">The sequence shown here is derived from an EMBL/GenBank/DDBJ whole genome shotgun (WGS) entry which is preliminary data.</text>
</comment>
<gene>
    <name evidence="1" type="ORF">SAMN06265374_1590</name>
</gene>
<proteinExistence type="predicted"/>
<organism evidence="1 2">
    <name type="scientific">Roseibium denhamense</name>
    <dbReference type="NCBI Taxonomy" id="76305"/>
    <lineage>
        <taxon>Bacteria</taxon>
        <taxon>Pseudomonadati</taxon>
        <taxon>Pseudomonadota</taxon>
        <taxon>Alphaproteobacteria</taxon>
        <taxon>Hyphomicrobiales</taxon>
        <taxon>Stappiaceae</taxon>
        <taxon>Roseibium</taxon>
    </lineage>
</organism>
<evidence type="ECO:0000313" key="1">
    <source>
        <dbReference type="EMBL" id="SMP15577.1"/>
    </source>
</evidence>
<accession>A0ABY1NRM6</accession>
<dbReference type="RefSeq" id="WP_155194562.1">
    <property type="nucleotide sequence ID" value="NZ_BAAAEA010000003.1"/>
</dbReference>